<keyword evidence="1" id="KW-1133">Transmembrane helix</keyword>
<dbReference type="EMBL" id="FO082265">
    <property type="protein sequence ID" value="CCO19501.1"/>
    <property type="molecule type" value="Genomic_DNA"/>
</dbReference>
<keyword evidence="3" id="KW-1185">Reference proteome</keyword>
<gene>
    <name evidence="2" type="ordered locus">Bathy14g01800</name>
</gene>
<keyword evidence="1" id="KW-0472">Membrane</keyword>
<dbReference type="GeneID" id="19011831"/>
<accession>K8EN75</accession>
<reference evidence="2 3" key="1">
    <citation type="submission" date="2011-10" db="EMBL/GenBank/DDBJ databases">
        <authorList>
            <person name="Genoscope - CEA"/>
        </authorList>
    </citation>
    <scope>NUCLEOTIDE SEQUENCE [LARGE SCALE GENOMIC DNA]</scope>
    <source>
        <strain evidence="2 3">RCC 1105</strain>
    </source>
</reference>
<protein>
    <submittedName>
        <fullName evidence="2">Uncharacterized protein</fullName>
    </submittedName>
</protein>
<evidence type="ECO:0000313" key="3">
    <source>
        <dbReference type="Proteomes" id="UP000198341"/>
    </source>
</evidence>
<organism evidence="2 3">
    <name type="scientific">Bathycoccus prasinos</name>
    <dbReference type="NCBI Taxonomy" id="41875"/>
    <lineage>
        <taxon>Eukaryota</taxon>
        <taxon>Viridiplantae</taxon>
        <taxon>Chlorophyta</taxon>
        <taxon>Mamiellophyceae</taxon>
        <taxon>Mamiellales</taxon>
        <taxon>Bathycoccaceae</taxon>
        <taxon>Bathycoccus</taxon>
    </lineage>
</organism>
<feature type="transmembrane region" description="Helical" evidence="1">
    <location>
        <begin position="36"/>
        <end position="56"/>
    </location>
</feature>
<name>K8EN75_9CHLO</name>
<sequence length="66" mass="7164">MGDAAGMEGSSLAKIFVGGLDRSVDEVRLSKKMSRYISSSFFSLIAFALALILNSFGVESSLYQMY</sequence>
<proteinExistence type="predicted"/>
<dbReference type="Proteomes" id="UP000198341">
    <property type="component" value="Chromosome 14"/>
</dbReference>
<dbReference type="RefSeq" id="XP_007509044.1">
    <property type="nucleotide sequence ID" value="XM_007508982.1"/>
</dbReference>
<dbReference type="KEGG" id="bpg:Bathy14g01800"/>
<dbReference type="AlphaFoldDB" id="K8EN75"/>
<evidence type="ECO:0000313" key="2">
    <source>
        <dbReference type="EMBL" id="CCO19501.1"/>
    </source>
</evidence>
<keyword evidence="1" id="KW-0812">Transmembrane</keyword>
<evidence type="ECO:0000256" key="1">
    <source>
        <dbReference type="SAM" id="Phobius"/>
    </source>
</evidence>